<dbReference type="EMBL" id="CP088295">
    <property type="protein sequence ID" value="UUY04712.1"/>
    <property type="molecule type" value="Genomic_DNA"/>
</dbReference>
<name>A0ABY5PJ86_9ACTN</name>
<dbReference type="Pfam" id="PF00460">
    <property type="entry name" value="Flg_bb_rod"/>
    <property type="match status" value="1"/>
</dbReference>
<evidence type="ECO:0000256" key="2">
    <source>
        <dbReference type="RuleBase" id="RU362116"/>
    </source>
</evidence>
<protein>
    <submittedName>
        <fullName evidence="6">Flagellar hook-basal body protein</fullName>
    </submittedName>
</protein>
<comment type="similarity">
    <text evidence="1 2">Belongs to the flagella basal body rod proteins family.</text>
</comment>
<dbReference type="InterPro" id="IPR001444">
    <property type="entry name" value="Flag_bb_rod_N"/>
</dbReference>
<proteinExistence type="inferred from homology"/>
<comment type="subcellular location">
    <subcellularLocation>
        <location evidence="2">Bacterial flagellum basal body</location>
    </subcellularLocation>
</comment>
<feature type="domain" description="Flagellar basal body rod protein N-terminal" evidence="3">
    <location>
        <begin position="1"/>
        <end position="31"/>
    </location>
</feature>
<evidence type="ECO:0000313" key="6">
    <source>
        <dbReference type="EMBL" id="UUY04712.1"/>
    </source>
</evidence>
<dbReference type="SUPFAM" id="SSF117143">
    <property type="entry name" value="Flagellar hook protein flgE"/>
    <property type="match status" value="1"/>
</dbReference>
<dbReference type="InterPro" id="IPR037925">
    <property type="entry name" value="FlgE/F/G-like"/>
</dbReference>
<dbReference type="Proteomes" id="UP001058860">
    <property type="component" value="Chromosome"/>
</dbReference>
<dbReference type="InterPro" id="IPR010930">
    <property type="entry name" value="Flg_bb/hook_C_dom"/>
</dbReference>
<keyword evidence="6" id="KW-0282">Flagellum</keyword>
<accession>A0ABY5PJ86</accession>
<evidence type="ECO:0000256" key="1">
    <source>
        <dbReference type="ARBA" id="ARBA00009677"/>
    </source>
</evidence>
<organism evidence="6 7">
    <name type="scientific">Svornostia abyssi</name>
    <dbReference type="NCBI Taxonomy" id="2898438"/>
    <lineage>
        <taxon>Bacteria</taxon>
        <taxon>Bacillati</taxon>
        <taxon>Actinomycetota</taxon>
        <taxon>Thermoleophilia</taxon>
        <taxon>Solirubrobacterales</taxon>
        <taxon>Baekduiaceae</taxon>
        <taxon>Svornostia</taxon>
    </lineage>
</organism>
<dbReference type="NCBIfam" id="TIGR03506">
    <property type="entry name" value="FlgEFG_subfam"/>
    <property type="match status" value="2"/>
</dbReference>
<evidence type="ECO:0000259" key="3">
    <source>
        <dbReference type="Pfam" id="PF00460"/>
    </source>
</evidence>
<feature type="domain" description="Flagellar hook protein FlgE/F/G-like D1" evidence="5">
    <location>
        <begin position="83"/>
        <end position="147"/>
    </location>
</feature>
<sequence>MYAAAAGMAAQQDRIDAVSNDIANVNTTGYKRTRVAFRDLVYTEAGLATNPGVRDGSGAAATFLGRGTQQGPLLDSPNPIDVAIAGPGFIAVRDAGGNPLLTRDGHLNIDSQGRLVTNGGNLLDPPIQLPAGTQPADVSIASDGRVVVNNQVAGTVRVVTVPSESGLRSVGDNLFEPTAESGGTRLAGNGTQLLAGKLEGSNADMASAMTEMIESQRAFELASKAIQTHDRLNEIAVQVKRF</sequence>
<keyword evidence="6" id="KW-0969">Cilium</keyword>
<gene>
    <name evidence="6" type="ORF">LRS13_04055</name>
</gene>
<reference evidence="7" key="1">
    <citation type="submission" date="2021-11" db="EMBL/GenBank/DDBJ databases">
        <title>Cultivation dependent microbiological survey of springs from the worlds oldest radium mine currently devoted to the extraction of radon-saturated water.</title>
        <authorList>
            <person name="Kapinusova G."/>
            <person name="Smrhova T."/>
            <person name="Strejcek M."/>
            <person name="Suman J."/>
            <person name="Jani K."/>
            <person name="Pajer P."/>
            <person name="Uhlik O."/>
        </authorList>
    </citation>
    <scope>NUCLEOTIDE SEQUENCE [LARGE SCALE GENOMIC DNA]</scope>
    <source>
        <strain evidence="7">J379</strain>
    </source>
</reference>
<dbReference type="RefSeq" id="WP_353865190.1">
    <property type="nucleotide sequence ID" value="NZ_CP088295.1"/>
</dbReference>
<feature type="domain" description="Flagellar basal-body/hook protein C-terminal" evidence="4">
    <location>
        <begin position="196"/>
        <end position="238"/>
    </location>
</feature>
<dbReference type="Pfam" id="PF06429">
    <property type="entry name" value="Flg_bbr_C"/>
    <property type="match status" value="1"/>
</dbReference>
<keyword evidence="2" id="KW-0975">Bacterial flagellum</keyword>
<evidence type="ECO:0000313" key="7">
    <source>
        <dbReference type="Proteomes" id="UP001058860"/>
    </source>
</evidence>
<dbReference type="InterPro" id="IPR020013">
    <property type="entry name" value="Flagellar_FlgE/F/G"/>
</dbReference>
<dbReference type="Pfam" id="PF22692">
    <property type="entry name" value="LlgE_F_G_D1"/>
    <property type="match status" value="1"/>
</dbReference>
<dbReference type="PANTHER" id="PTHR30435">
    <property type="entry name" value="FLAGELLAR PROTEIN"/>
    <property type="match status" value="1"/>
</dbReference>
<evidence type="ECO:0000259" key="5">
    <source>
        <dbReference type="Pfam" id="PF22692"/>
    </source>
</evidence>
<keyword evidence="6" id="KW-0966">Cell projection</keyword>
<dbReference type="InterPro" id="IPR053967">
    <property type="entry name" value="LlgE_F_G-like_D1"/>
</dbReference>
<keyword evidence="7" id="KW-1185">Reference proteome</keyword>
<dbReference type="PANTHER" id="PTHR30435:SF19">
    <property type="entry name" value="FLAGELLAR BASAL-BODY ROD PROTEIN FLGG"/>
    <property type="match status" value="1"/>
</dbReference>
<evidence type="ECO:0000259" key="4">
    <source>
        <dbReference type="Pfam" id="PF06429"/>
    </source>
</evidence>